<evidence type="ECO:0000313" key="2">
    <source>
        <dbReference type="Proteomes" id="UP000033423"/>
    </source>
</evidence>
<evidence type="ECO:0000313" key="1">
    <source>
        <dbReference type="EMBL" id="KJU83526.1"/>
    </source>
</evidence>
<sequence length="181" mass="20544">MIEDMGKDYRIKKRIYLVKLLRLLVVLCMLFVGCSRTPETKAGPVTLTREHFCSVCRMILLDFPGAKGQMLYANGRYDLFCGTVDLFTFYLQPDSPKDIAAIYVNDMGKEEWLRPAGHWIDAKTAFYAYGGQRKGAMGDPLVPFSDRKDAEKHVKEYGGKILLFSDMTMALLNPVSHHHGK</sequence>
<reference evidence="1 2" key="1">
    <citation type="submission" date="2015-02" db="EMBL/GenBank/DDBJ databases">
        <title>Single-cell genomics of uncultivated deep-branching MTB reveals a conserved set of magnetosome genes.</title>
        <authorList>
            <person name="Kolinko S."/>
            <person name="Richter M."/>
            <person name="Glockner F.O."/>
            <person name="Brachmann A."/>
            <person name="Schuler D."/>
        </authorList>
    </citation>
    <scope>NUCLEOTIDE SEQUENCE [LARGE SCALE GENOMIC DNA]</scope>
    <source>
        <strain evidence="1">TM-1</strain>
    </source>
</reference>
<dbReference type="SUPFAM" id="SSF160387">
    <property type="entry name" value="NosL/MerB-like"/>
    <property type="match status" value="1"/>
</dbReference>
<dbReference type="AlphaFoldDB" id="A0A0F3GNR2"/>
<dbReference type="EMBL" id="LACI01001855">
    <property type="protein sequence ID" value="KJU83526.1"/>
    <property type="molecule type" value="Genomic_DNA"/>
</dbReference>
<dbReference type="Gene3D" id="3.30.70.2060">
    <property type="match status" value="1"/>
</dbReference>
<accession>A0A0F3GNR2</accession>
<dbReference type="PANTHER" id="PTHR41247:SF1">
    <property type="entry name" value="HTH-TYPE TRANSCRIPTIONAL REPRESSOR YCNK"/>
    <property type="match status" value="1"/>
</dbReference>
<dbReference type="PATRIC" id="fig|29290.4.peg.5665"/>
<dbReference type="InterPro" id="IPR008719">
    <property type="entry name" value="N2O_reductase_NosL"/>
</dbReference>
<name>A0A0F3GNR2_9BACT</name>
<proteinExistence type="predicted"/>
<organism evidence="1 2">
    <name type="scientific">Candidatus Magnetobacterium bavaricum</name>
    <dbReference type="NCBI Taxonomy" id="29290"/>
    <lineage>
        <taxon>Bacteria</taxon>
        <taxon>Pseudomonadati</taxon>
        <taxon>Nitrospirota</taxon>
        <taxon>Thermodesulfovibrionia</taxon>
        <taxon>Thermodesulfovibrionales</taxon>
        <taxon>Candidatus Magnetobacteriaceae</taxon>
        <taxon>Candidatus Magnetobacterium</taxon>
    </lineage>
</organism>
<gene>
    <name evidence="1" type="ORF">MBAV_004275</name>
</gene>
<keyword evidence="2" id="KW-1185">Reference proteome</keyword>
<dbReference type="Pfam" id="PF05573">
    <property type="entry name" value="NosL"/>
    <property type="match status" value="1"/>
</dbReference>
<dbReference type="PROSITE" id="PS51257">
    <property type="entry name" value="PROKAR_LIPOPROTEIN"/>
    <property type="match status" value="1"/>
</dbReference>
<dbReference type="PANTHER" id="PTHR41247">
    <property type="entry name" value="HTH-TYPE TRANSCRIPTIONAL REPRESSOR YCNK"/>
    <property type="match status" value="1"/>
</dbReference>
<dbReference type="Gene3D" id="3.30.70.2050">
    <property type="match status" value="1"/>
</dbReference>
<protein>
    <submittedName>
        <fullName evidence="1">Nitrous oxide reductase accessory protein NosL</fullName>
    </submittedName>
</protein>
<comment type="caution">
    <text evidence="1">The sequence shown here is derived from an EMBL/GenBank/DDBJ whole genome shotgun (WGS) entry which is preliminary data.</text>
</comment>
<dbReference type="Proteomes" id="UP000033423">
    <property type="component" value="Unassembled WGS sequence"/>
</dbReference>